<evidence type="ECO:0000256" key="1">
    <source>
        <dbReference type="ARBA" id="ARBA00023015"/>
    </source>
</evidence>
<dbReference type="PRINTS" id="PR00455">
    <property type="entry name" value="HTHTETR"/>
</dbReference>
<dbReference type="GO" id="GO:0000976">
    <property type="term" value="F:transcription cis-regulatory region binding"/>
    <property type="evidence" value="ECO:0007669"/>
    <property type="project" value="TreeGrafter"/>
</dbReference>
<evidence type="ECO:0000256" key="5">
    <source>
        <dbReference type="SAM" id="MobiDB-lite"/>
    </source>
</evidence>
<evidence type="ECO:0000313" key="7">
    <source>
        <dbReference type="EMBL" id="OIK00132.1"/>
    </source>
</evidence>
<evidence type="ECO:0000259" key="6">
    <source>
        <dbReference type="PROSITE" id="PS50977"/>
    </source>
</evidence>
<sequence>MTTHETSAAPLGLRERKKQKTRERIRREAYRLFAEHGYEATTVDQIAEAAEVSPSTFFRYFPTKEDVVMQDEYDPALAEALRARPADEPIVEAILNSLRGPMGEMLQQDRDELLLRTRISFTDPAIRARQVAEQQRSEEGIAASIAERTGRSTTDLDVKCAAAAIVAVFTTLVRHWVEGDGKEDLAALYERHLPLLSRGLDF</sequence>
<gene>
    <name evidence="7" type="ORF">BIV24_03720</name>
</gene>
<reference evidence="7 8" key="1">
    <citation type="submission" date="2016-10" db="EMBL/GenBank/DDBJ databases">
        <title>Genome sequence of Streptomyces sp. MUSC 93.</title>
        <authorList>
            <person name="Lee L.-H."/>
            <person name="Ser H.-L."/>
            <person name="Law J.W.-F."/>
        </authorList>
    </citation>
    <scope>NUCLEOTIDE SEQUENCE [LARGE SCALE GENOMIC DNA]</scope>
    <source>
        <strain evidence="7 8">MUSC 93</strain>
    </source>
</reference>
<dbReference type="Pfam" id="PF00440">
    <property type="entry name" value="TetR_N"/>
    <property type="match status" value="1"/>
</dbReference>
<feature type="domain" description="HTH tetR-type" evidence="6">
    <location>
        <begin position="19"/>
        <end position="79"/>
    </location>
</feature>
<evidence type="ECO:0000313" key="8">
    <source>
        <dbReference type="Proteomes" id="UP000179935"/>
    </source>
</evidence>
<dbReference type="SUPFAM" id="SSF46689">
    <property type="entry name" value="Homeodomain-like"/>
    <property type="match status" value="1"/>
</dbReference>
<dbReference type="RefSeq" id="WP_071364664.1">
    <property type="nucleotide sequence ID" value="NZ_MLYP01000007.1"/>
</dbReference>
<comment type="caution">
    <text evidence="7">The sequence shown here is derived from an EMBL/GenBank/DDBJ whole genome shotgun (WGS) entry which is preliminary data.</text>
</comment>
<protein>
    <submittedName>
        <fullName evidence="7">TetR family transcriptional regulator</fullName>
    </submittedName>
</protein>
<keyword evidence="1" id="KW-0805">Transcription regulation</keyword>
<dbReference type="EMBL" id="MLYP01000007">
    <property type="protein sequence ID" value="OIK00132.1"/>
    <property type="molecule type" value="Genomic_DNA"/>
</dbReference>
<dbReference type="Proteomes" id="UP000179935">
    <property type="component" value="Unassembled WGS sequence"/>
</dbReference>
<dbReference type="OrthoDB" id="8688418at2"/>
<evidence type="ECO:0000256" key="2">
    <source>
        <dbReference type="ARBA" id="ARBA00023125"/>
    </source>
</evidence>
<accession>A0A1S2Q1Z5</accession>
<dbReference type="STRING" id="1428652.BIV24_03720"/>
<keyword evidence="3" id="KW-0804">Transcription</keyword>
<dbReference type="PANTHER" id="PTHR30055:SF238">
    <property type="entry name" value="MYCOFACTOCIN BIOSYNTHESIS TRANSCRIPTIONAL REGULATOR MFTR-RELATED"/>
    <property type="match status" value="1"/>
</dbReference>
<feature type="region of interest" description="Disordered" evidence="5">
    <location>
        <begin position="1"/>
        <end position="20"/>
    </location>
</feature>
<dbReference type="GO" id="GO:0003700">
    <property type="term" value="F:DNA-binding transcription factor activity"/>
    <property type="evidence" value="ECO:0007669"/>
    <property type="project" value="TreeGrafter"/>
</dbReference>
<proteinExistence type="predicted"/>
<dbReference type="AlphaFoldDB" id="A0A1S2Q1Z5"/>
<keyword evidence="8" id="KW-1185">Reference proteome</keyword>
<dbReference type="Pfam" id="PF17754">
    <property type="entry name" value="TetR_C_14"/>
    <property type="match status" value="1"/>
</dbReference>
<organism evidence="7 8">
    <name type="scientific">Streptomyces colonosanans</name>
    <dbReference type="NCBI Taxonomy" id="1428652"/>
    <lineage>
        <taxon>Bacteria</taxon>
        <taxon>Bacillati</taxon>
        <taxon>Actinomycetota</taxon>
        <taxon>Actinomycetes</taxon>
        <taxon>Kitasatosporales</taxon>
        <taxon>Streptomycetaceae</taxon>
        <taxon>Streptomyces</taxon>
    </lineage>
</organism>
<keyword evidence="2 4" id="KW-0238">DNA-binding</keyword>
<dbReference type="Gene3D" id="1.10.10.60">
    <property type="entry name" value="Homeodomain-like"/>
    <property type="match status" value="1"/>
</dbReference>
<dbReference type="PANTHER" id="PTHR30055">
    <property type="entry name" value="HTH-TYPE TRANSCRIPTIONAL REGULATOR RUTR"/>
    <property type="match status" value="1"/>
</dbReference>
<evidence type="ECO:0000256" key="3">
    <source>
        <dbReference type="ARBA" id="ARBA00023163"/>
    </source>
</evidence>
<dbReference type="Gene3D" id="1.10.357.10">
    <property type="entry name" value="Tetracycline Repressor, domain 2"/>
    <property type="match status" value="1"/>
</dbReference>
<dbReference type="InterPro" id="IPR009057">
    <property type="entry name" value="Homeodomain-like_sf"/>
</dbReference>
<evidence type="ECO:0000256" key="4">
    <source>
        <dbReference type="PROSITE-ProRule" id="PRU00335"/>
    </source>
</evidence>
<name>A0A1S2Q1Z5_9ACTN</name>
<dbReference type="PROSITE" id="PS50977">
    <property type="entry name" value="HTH_TETR_2"/>
    <property type="match status" value="1"/>
</dbReference>
<feature type="DNA-binding region" description="H-T-H motif" evidence="4">
    <location>
        <begin position="42"/>
        <end position="61"/>
    </location>
</feature>
<dbReference type="InterPro" id="IPR041347">
    <property type="entry name" value="MftR_C"/>
</dbReference>
<dbReference type="InterPro" id="IPR050109">
    <property type="entry name" value="HTH-type_TetR-like_transc_reg"/>
</dbReference>
<dbReference type="InterPro" id="IPR001647">
    <property type="entry name" value="HTH_TetR"/>
</dbReference>